<evidence type="ECO:0000256" key="1">
    <source>
        <dbReference type="ARBA" id="ARBA00023015"/>
    </source>
</evidence>
<dbReference type="InterPro" id="IPR001647">
    <property type="entry name" value="HTH_TetR"/>
</dbReference>
<dbReference type="Pfam" id="PF00440">
    <property type="entry name" value="TetR_N"/>
    <property type="match status" value="1"/>
</dbReference>
<evidence type="ECO:0000256" key="3">
    <source>
        <dbReference type="ARBA" id="ARBA00023163"/>
    </source>
</evidence>
<dbReference type="PROSITE" id="PS50977">
    <property type="entry name" value="HTH_TETR_2"/>
    <property type="match status" value="1"/>
</dbReference>
<sequence>MSTKEQIIELADVLIRAKGYNAFSFYDISEKVGIKTASIHYHFPSKSDLGVAVIEKSILNLEKVAQTYEDKSPVEKLERFFTIYSDILNEKEICIVGSLSTDFNTLDEKVQEKLKVFSGEMIRWVSSFLEEGRNQKIFAFEDEPRTRALLLITNMISIVQLSRLTGKEDFAIVKDSIKKQLIR</sequence>
<dbReference type="InterPro" id="IPR036271">
    <property type="entry name" value="Tet_transcr_reg_TetR-rel_C_sf"/>
</dbReference>
<keyword evidence="3" id="KW-0804">Transcription</keyword>
<dbReference type="Gene3D" id="1.10.357.10">
    <property type="entry name" value="Tetracycline Repressor, domain 2"/>
    <property type="match status" value="1"/>
</dbReference>
<feature type="DNA-binding region" description="H-T-H motif" evidence="4">
    <location>
        <begin position="24"/>
        <end position="43"/>
    </location>
</feature>
<dbReference type="InterPro" id="IPR009057">
    <property type="entry name" value="Homeodomain-like_sf"/>
</dbReference>
<dbReference type="PRINTS" id="PR00455">
    <property type="entry name" value="HTHTETR"/>
</dbReference>
<dbReference type="SUPFAM" id="SSF48498">
    <property type="entry name" value="Tetracyclin repressor-like, C-terminal domain"/>
    <property type="match status" value="1"/>
</dbReference>
<dbReference type="RefSeq" id="WP_207296039.1">
    <property type="nucleotide sequence ID" value="NZ_CP071448.1"/>
</dbReference>
<evidence type="ECO:0000256" key="4">
    <source>
        <dbReference type="PROSITE-ProRule" id="PRU00335"/>
    </source>
</evidence>
<proteinExistence type="predicted"/>
<protein>
    <submittedName>
        <fullName evidence="6">TetR/AcrR family transcriptional regulator</fullName>
    </submittedName>
</protein>
<organism evidence="6 7">
    <name type="scientific">Flavobacterium endoglycinae</name>
    <dbReference type="NCBI Taxonomy" id="2816357"/>
    <lineage>
        <taxon>Bacteria</taxon>
        <taxon>Pseudomonadati</taxon>
        <taxon>Bacteroidota</taxon>
        <taxon>Flavobacteriia</taxon>
        <taxon>Flavobacteriales</taxon>
        <taxon>Flavobacteriaceae</taxon>
        <taxon>Flavobacterium</taxon>
    </lineage>
</organism>
<dbReference type="Proteomes" id="UP000663440">
    <property type="component" value="Chromosome"/>
</dbReference>
<evidence type="ECO:0000259" key="5">
    <source>
        <dbReference type="PROSITE" id="PS50977"/>
    </source>
</evidence>
<keyword evidence="7" id="KW-1185">Reference proteome</keyword>
<evidence type="ECO:0000313" key="7">
    <source>
        <dbReference type="Proteomes" id="UP000663440"/>
    </source>
</evidence>
<dbReference type="PANTHER" id="PTHR47506">
    <property type="entry name" value="TRANSCRIPTIONAL REGULATORY PROTEIN"/>
    <property type="match status" value="1"/>
</dbReference>
<keyword evidence="2 4" id="KW-0238">DNA-binding</keyword>
<name>A0ABX7QDP9_9FLAO</name>
<keyword evidence="1" id="KW-0805">Transcription regulation</keyword>
<accession>A0ABX7QDP9</accession>
<evidence type="ECO:0000313" key="6">
    <source>
        <dbReference type="EMBL" id="QSW88840.1"/>
    </source>
</evidence>
<reference evidence="6 7" key="1">
    <citation type="submission" date="2021-03" db="EMBL/GenBank/DDBJ databases">
        <title>Flavobacterium kribbensis sp. nov, an endophytic bacteria, isolated from soybean.</title>
        <authorList>
            <person name="Lee J."/>
            <person name="Seo J."/>
        </authorList>
    </citation>
    <scope>NUCLEOTIDE SEQUENCE [LARGE SCALE GENOMIC DNA]</scope>
    <source>
        <strain evidence="6 7">BB8</strain>
    </source>
</reference>
<feature type="domain" description="HTH tetR-type" evidence="5">
    <location>
        <begin position="1"/>
        <end position="61"/>
    </location>
</feature>
<dbReference type="EMBL" id="CP071448">
    <property type="protein sequence ID" value="QSW88840.1"/>
    <property type="molecule type" value="Genomic_DNA"/>
</dbReference>
<evidence type="ECO:0000256" key="2">
    <source>
        <dbReference type="ARBA" id="ARBA00023125"/>
    </source>
</evidence>
<dbReference type="PANTHER" id="PTHR47506:SF1">
    <property type="entry name" value="HTH-TYPE TRANSCRIPTIONAL REGULATOR YJDC"/>
    <property type="match status" value="1"/>
</dbReference>
<gene>
    <name evidence="6" type="ORF">J0383_21700</name>
</gene>
<dbReference type="SUPFAM" id="SSF46689">
    <property type="entry name" value="Homeodomain-like"/>
    <property type="match status" value="1"/>
</dbReference>